<evidence type="ECO:0000256" key="1">
    <source>
        <dbReference type="SAM" id="MobiDB-lite"/>
    </source>
</evidence>
<evidence type="ECO:0000256" key="2">
    <source>
        <dbReference type="SAM" id="SignalP"/>
    </source>
</evidence>
<evidence type="ECO:0008006" key="5">
    <source>
        <dbReference type="Google" id="ProtNLM"/>
    </source>
</evidence>
<dbReference type="AlphaFoldDB" id="A0A1I1JS89"/>
<dbReference type="RefSeq" id="WP_091123642.1">
    <property type="nucleotide sequence ID" value="NZ_FOLB01000007.1"/>
</dbReference>
<feature type="signal peptide" evidence="2">
    <location>
        <begin position="1"/>
        <end position="29"/>
    </location>
</feature>
<organism evidence="3 4">
    <name type="scientific">Nocardioides terrae</name>
    <dbReference type="NCBI Taxonomy" id="574651"/>
    <lineage>
        <taxon>Bacteria</taxon>
        <taxon>Bacillati</taxon>
        <taxon>Actinomycetota</taxon>
        <taxon>Actinomycetes</taxon>
        <taxon>Propionibacteriales</taxon>
        <taxon>Nocardioidaceae</taxon>
        <taxon>Nocardioides</taxon>
    </lineage>
</organism>
<dbReference type="OrthoDB" id="3772025at2"/>
<dbReference type="Proteomes" id="UP000198832">
    <property type="component" value="Unassembled WGS sequence"/>
</dbReference>
<accession>A0A1I1JS89</accession>
<evidence type="ECO:0000313" key="3">
    <source>
        <dbReference type="EMBL" id="SFC51434.1"/>
    </source>
</evidence>
<name>A0A1I1JS89_9ACTN</name>
<feature type="compositionally biased region" description="Polar residues" evidence="1">
    <location>
        <begin position="569"/>
        <end position="583"/>
    </location>
</feature>
<dbReference type="STRING" id="574651.SAMN04487968_107129"/>
<proteinExistence type="predicted"/>
<dbReference type="EMBL" id="FOLB01000007">
    <property type="protein sequence ID" value="SFC51434.1"/>
    <property type="molecule type" value="Genomic_DNA"/>
</dbReference>
<keyword evidence="4" id="KW-1185">Reference proteome</keyword>
<reference evidence="3 4" key="1">
    <citation type="submission" date="2016-10" db="EMBL/GenBank/DDBJ databases">
        <authorList>
            <person name="de Groot N.N."/>
        </authorList>
    </citation>
    <scope>NUCLEOTIDE SEQUENCE [LARGE SCALE GENOMIC DNA]</scope>
    <source>
        <strain evidence="3 4">CGMCC 1.7056</strain>
    </source>
</reference>
<keyword evidence="2" id="KW-0732">Signal</keyword>
<sequence length="689" mass="70076">MQRQSLMRGLAVSAVAALAVTGLATTAHAETASPVSPTLISQFSGKASVRYDGAFLSNTMSVRLTARVDPSATAVFEYNVDPDASDEADGWAVVDGAVLTPDAGGYVTGSWSAAALAGRTVAVRVAATLGVGEEAVTSYATRRDVKVTGQSSPTNSVLLTTSAQGYFPQPYVSAGHTATLAAVLGTTSASDGDVALSWWRASDGTFQGRTDAAVSPTAFKASFDPGDLPSLPSPTGSSVPGGFFSGALDISAFDAQDGPDGAILAIAARRDSDDVLPVTLHEQTISHISFDAFGDPTPDGTPAILSVSDENGAPVAGAQVRRLPDNALVGYTDGAGHVSALQPAASTVTYYANAADDATFDAPDDVKTTTGATPAYAPEATSTVARLADGSAFDSDEYAAGDVALQIVDQKGAPYASASQVSYSLYRTGSTPTAPVTATADATGRVVIPVNAAMAGSYTLDYTTPNEARVDHRLRTTFTVGDSVLTLAAGVASAPSGGRMTYVGSLSVGGKPMPGRTIDLSYARGHELAPGRLADAGIGAARALTGTTTTNALGQFSVTVQDQAEAGNPSESGRLTAVSSNAHESAPAGTQFGPGRTTVVVGLGGAGRGARADRVKVAAPVAVAGKVVVLFRKVHGHRWVRVAAHKLNRRGVAKLTVADHNGTARTRYRAVLRGGVTVKRSTSDVLELS</sequence>
<feature type="region of interest" description="Disordered" evidence="1">
    <location>
        <begin position="565"/>
        <end position="593"/>
    </location>
</feature>
<feature type="chain" id="PRO_5011646699" description="Ig-like domain (Group 1)" evidence="2">
    <location>
        <begin position="30"/>
        <end position="689"/>
    </location>
</feature>
<protein>
    <recommendedName>
        <fullName evidence="5">Ig-like domain (Group 1)</fullName>
    </recommendedName>
</protein>
<evidence type="ECO:0000313" key="4">
    <source>
        <dbReference type="Proteomes" id="UP000198832"/>
    </source>
</evidence>
<gene>
    <name evidence="3" type="ORF">SAMN04487968_107129</name>
</gene>